<evidence type="ECO:0000313" key="5">
    <source>
        <dbReference type="EMBL" id="MFC4293860.1"/>
    </source>
</evidence>
<sequence length="380" mass="41108">MTGAVADPDRLVAAGDLAGAAAVLEATLGPGSPTDAWLKLAGLRRALRQPQRALDAVHQALAVSPLDFVALIMRAGLLERLGDANAGEAWGEALAQRVPGELPPPLATAVAHGEEVHTAWLGAREAALGGRIESVLTEASQEEGARIARFASNALRKTRPYHSEPTHFHFPGLVEREFHPRSAFPWLAEVEAASAEIRDEMRAVIASERAELVPYLDYEAHEALAQWKPLNRHRDWTAVHLWQQGRRVDANANQCPRTMALLARLPQPDIPGASPNAMFSLLAPHTTIPPHVGVNNARLVCHLALDIPEGCWFRVGAETRDWREGEVFVFDDTIEHEAANPSARLRVVLIFDVWHPGLTEIEQRGAAAVVAGMGAPAGGL</sequence>
<evidence type="ECO:0000313" key="6">
    <source>
        <dbReference type="Proteomes" id="UP001595828"/>
    </source>
</evidence>
<dbReference type="InterPro" id="IPR011990">
    <property type="entry name" value="TPR-like_helical_dom_sf"/>
</dbReference>
<protein>
    <submittedName>
        <fullName evidence="5">Aspartyl/asparaginyl beta-hydroxylase domain-containing protein</fullName>
    </submittedName>
</protein>
<dbReference type="RefSeq" id="WP_379537341.1">
    <property type="nucleotide sequence ID" value="NZ_JBHSDR010000003.1"/>
</dbReference>
<evidence type="ECO:0000256" key="1">
    <source>
        <dbReference type="ARBA" id="ARBA00007730"/>
    </source>
</evidence>
<accession>A0ABV8RMU6</accession>
<dbReference type="Pfam" id="PF05118">
    <property type="entry name" value="Asp_Arg_Hydrox"/>
    <property type="match status" value="1"/>
</dbReference>
<gene>
    <name evidence="5" type="ORF">ACFO0A_02180</name>
</gene>
<dbReference type="PANTHER" id="PTHR46332">
    <property type="entry name" value="ASPARTATE BETA-HYDROXYLASE DOMAIN-CONTAINING PROTEIN 2"/>
    <property type="match status" value="1"/>
</dbReference>
<evidence type="ECO:0000256" key="2">
    <source>
        <dbReference type="ARBA" id="ARBA00022964"/>
    </source>
</evidence>
<comment type="similarity">
    <text evidence="1">Belongs to the aspartyl/asparaginyl beta-hydroxylase family.</text>
</comment>
<name>A0ABV8RMU6_9SPHN</name>
<keyword evidence="6" id="KW-1185">Reference proteome</keyword>
<dbReference type="InterPro" id="IPR007803">
    <property type="entry name" value="Asp/Arg/Pro-Hydrxlase"/>
</dbReference>
<comment type="caution">
    <text evidence="5">The sequence shown here is derived from an EMBL/GenBank/DDBJ whole genome shotgun (WGS) entry which is preliminary data.</text>
</comment>
<dbReference type="SUPFAM" id="SSF51197">
    <property type="entry name" value="Clavaminate synthase-like"/>
    <property type="match status" value="1"/>
</dbReference>
<dbReference type="EMBL" id="JBHSDR010000003">
    <property type="protein sequence ID" value="MFC4293860.1"/>
    <property type="molecule type" value="Genomic_DNA"/>
</dbReference>
<dbReference type="InterPro" id="IPR051821">
    <property type="entry name" value="Asp/Asn_beta-hydroxylase"/>
</dbReference>
<keyword evidence="3" id="KW-0560">Oxidoreductase</keyword>
<evidence type="ECO:0000256" key="3">
    <source>
        <dbReference type="ARBA" id="ARBA00023002"/>
    </source>
</evidence>
<organism evidence="5 6">
    <name type="scientific">Novosphingobium tardum</name>
    <dbReference type="NCBI Taxonomy" id="1538021"/>
    <lineage>
        <taxon>Bacteria</taxon>
        <taxon>Pseudomonadati</taxon>
        <taxon>Pseudomonadota</taxon>
        <taxon>Alphaproteobacteria</taxon>
        <taxon>Sphingomonadales</taxon>
        <taxon>Sphingomonadaceae</taxon>
        <taxon>Novosphingobium</taxon>
    </lineage>
</organism>
<evidence type="ECO:0000259" key="4">
    <source>
        <dbReference type="Pfam" id="PF05118"/>
    </source>
</evidence>
<dbReference type="SUPFAM" id="SSF48452">
    <property type="entry name" value="TPR-like"/>
    <property type="match status" value="1"/>
</dbReference>
<dbReference type="Gene3D" id="2.60.120.330">
    <property type="entry name" value="B-lactam Antibiotic, Isopenicillin N Synthase, Chain"/>
    <property type="match status" value="1"/>
</dbReference>
<dbReference type="PANTHER" id="PTHR46332:SF5">
    <property type="entry name" value="ASPARTATE BETA-HYDROXYLASE DOMAIN CONTAINING 2"/>
    <property type="match status" value="1"/>
</dbReference>
<feature type="domain" description="Aspartyl/asparaginy/proline hydroxylase" evidence="4">
    <location>
        <begin position="193"/>
        <end position="356"/>
    </location>
</feature>
<dbReference type="Proteomes" id="UP001595828">
    <property type="component" value="Unassembled WGS sequence"/>
</dbReference>
<reference evidence="6" key="1">
    <citation type="journal article" date="2019" name="Int. J. Syst. Evol. Microbiol.">
        <title>The Global Catalogue of Microorganisms (GCM) 10K type strain sequencing project: providing services to taxonomists for standard genome sequencing and annotation.</title>
        <authorList>
            <consortium name="The Broad Institute Genomics Platform"/>
            <consortium name="The Broad Institute Genome Sequencing Center for Infectious Disease"/>
            <person name="Wu L."/>
            <person name="Ma J."/>
        </authorList>
    </citation>
    <scope>NUCLEOTIDE SEQUENCE [LARGE SCALE GENOMIC DNA]</scope>
    <source>
        <strain evidence="6">CGMCC 1.12989</strain>
    </source>
</reference>
<dbReference type="InterPro" id="IPR027443">
    <property type="entry name" value="IPNS-like_sf"/>
</dbReference>
<keyword evidence="2" id="KW-0223">Dioxygenase</keyword>
<proteinExistence type="inferred from homology"/>
<dbReference type="Gene3D" id="1.25.40.10">
    <property type="entry name" value="Tetratricopeptide repeat domain"/>
    <property type="match status" value="1"/>
</dbReference>